<dbReference type="AlphaFoldDB" id="A0A5E4WDN7"/>
<sequence length="167" mass="18689">MKFRARSAMVRPARWDHLPDEHVPDSYKQPDAAPALAACPVCHAVYLRGHWQWRVVPPDAASLTCSACHRTADGVPAARIALEGEFEAAHRAEILGLVRHRAQRLHREHPMERVMAITSDETGTAITTTGMHVARDIATAIHHAYGGKLNFDYGHAEAELRVRWHRT</sequence>
<evidence type="ECO:0008006" key="3">
    <source>
        <dbReference type="Google" id="ProtNLM"/>
    </source>
</evidence>
<organism evidence="1 2">
    <name type="scientific">Pandoraea horticolens</name>
    <dbReference type="NCBI Taxonomy" id="2508298"/>
    <lineage>
        <taxon>Bacteria</taxon>
        <taxon>Pseudomonadati</taxon>
        <taxon>Pseudomonadota</taxon>
        <taxon>Betaproteobacteria</taxon>
        <taxon>Burkholderiales</taxon>
        <taxon>Burkholderiaceae</taxon>
        <taxon>Pandoraea</taxon>
    </lineage>
</organism>
<dbReference type="EMBL" id="CABPSM010000009">
    <property type="protein sequence ID" value="VVE22511.1"/>
    <property type="molecule type" value="Genomic_DNA"/>
</dbReference>
<evidence type="ECO:0000313" key="2">
    <source>
        <dbReference type="Proteomes" id="UP000343317"/>
    </source>
</evidence>
<dbReference type="RefSeq" id="WP_150621372.1">
    <property type="nucleotide sequence ID" value="NZ_CABPSM010000009.1"/>
</dbReference>
<name>A0A5E4WDN7_9BURK</name>
<evidence type="ECO:0000313" key="1">
    <source>
        <dbReference type="EMBL" id="VVE22511.1"/>
    </source>
</evidence>
<dbReference type="NCBIfam" id="NF040826">
    <property type="entry name" value="lxa_BCAM0308"/>
    <property type="match status" value="1"/>
</dbReference>
<proteinExistence type="predicted"/>
<dbReference type="Proteomes" id="UP000343317">
    <property type="component" value="Unassembled WGS sequence"/>
</dbReference>
<reference evidence="1 2" key="1">
    <citation type="submission" date="2019-08" db="EMBL/GenBank/DDBJ databases">
        <authorList>
            <person name="Peeters C."/>
        </authorList>
    </citation>
    <scope>NUCLEOTIDE SEQUENCE [LARGE SCALE GENOMIC DNA]</scope>
    <source>
        <strain evidence="1 2">LMG 31112</strain>
    </source>
</reference>
<keyword evidence="2" id="KW-1185">Reference proteome</keyword>
<protein>
    <recommendedName>
        <fullName evidence="3">ATPase</fullName>
    </recommendedName>
</protein>
<dbReference type="InterPro" id="IPR047706">
    <property type="entry name" value="BCAM0308-like"/>
</dbReference>
<gene>
    <name evidence="1" type="ORF">PHO31112_03207</name>
</gene>
<accession>A0A5E4WDN7</accession>